<feature type="compositionally biased region" description="Low complexity" evidence="2">
    <location>
        <begin position="232"/>
        <end position="253"/>
    </location>
</feature>
<feature type="coiled-coil region" evidence="1">
    <location>
        <begin position="180"/>
        <end position="207"/>
    </location>
</feature>
<gene>
    <name evidence="3" type="ORF">ALEPTO_LOCUS2629</name>
</gene>
<accession>A0A9N8Z9U8</accession>
<dbReference type="OrthoDB" id="1714508at2759"/>
<feature type="compositionally biased region" description="Acidic residues" evidence="2">
    <location>
        <begin position="10"/>
        <end position="19"/>
    </location>
</feature>
<feature type="compositionally biased region" description="Basic and acidic residues" evidence="2">
    <location>
        <begin position="300"/>
        <end position="313"/>
    </location>
</feature>
<feature type="region of interest" description="Disordered" evidence="2">
    <location>
        <begin position="282"/>
        <end position="313"/>
    </location>
</feature>
<proteinExistence type="predicted"/>
<feature type="compositionally biased region" description="Polar residues" evidence="2">
    <location>
        <begin position="69"/>
        <end position="83"/>
    </location>
</feature>
<dbReference type="PANTHER" id="PTHR13464:SF0">
    <property type="entry name" value="SAP30-BINDING PROTEIN"/>
    <property type="match status" value="1"/>
</dbReference>
<dbReference type="EMBL" id="CAJVPS010000405">
    <property type="protein sequence ID" value="CAG8483840.1"/>
    <property type="molecule type" value="Genomic_DNA"/>
</dbReference>
<keyword evidence="4" id="KW-1185">Reference proteome</keyword>
<reference evidence="3" key="1">
    <citation type="submission" date="2021-06" db="EMBL/GenBank/DDBJ databases">
        <authorList>
            <person name="Kallberg Y."/>
            <person name="Tangrot J."/>
            <person name="Rosling A."/>
        </authorList>
    </citation>
    <scope>NUCLEOTIDE SEQUENCE</scope>
    <source>
        <strain evidence="3">FL130A</strain>
    </source>
</reference>
<dbReference type="GO" id="GO:0006355">
    <property type="term" value="P:regulation of DNA-templated transcription"/>
    <property type="evidence" value="ECO:0007669"/>
    <property type="project" value="InterPro"/>
</dbReference>
<feature type="compositionally biased region" description="Polar residues" evidence="2">
    <location>
        <begin position="29"/>
        <end position="41"/>
    </location>
</feature>
<dbReference type="GO" id="GO:0005634">
    <property type="term" value="C:nucleus"/>
    <property type="evidence" value="ECO:0007669"/>
    <property type="project" value="TreeGrafter"/>
</dbReference>
<dbReference type="InterPro" id="IPR012479">
    <property type="entry name" value="SAP30BP"/>
</dbReference>
<feature type="region of interest" description="Disordered" evidence="2">
    <location>
        <begin position="1"/>
        <end position="103"/>
    </location>
</feature>
<protein>
    <submittedName>
        <fullName evidence="3">8423_t:CDS:1</fullName>
    </submittedName>
</protein>
<comment type="caution">
    <text evidence="3">The sequence shown here is derived from an EMBL/GenBank/DDBJ whole genome shotgun (WGS) entry which is preliminary data.</text>
</comment>
<evidence type="ECO:0000256" key="1">
    <source>
        <dbReference type="SAM" id="Coils"/>
    </source>
</evidence>
<organism evidence="3 4">
    <name type="scientific">Ambispora leptoticha</name>
    <dbReference type="NCBI Taxonomy" id="144679"/>
    <lineage>
        <taxon>Eukaryota</taxon>
        <taxon>Fungi</taxon>
        <taxon>Fungi incertae sedis</taxon>
        <taxon>Mucoromycota</taxon>
        <taxon>Glomeromycotina</taxon>
        <taxon>Glomeromycetes</taxon>
        <taxon>Archaeosporales</taxon>
        <taxon>Ambisporaceae</taxon>
        <taxon>Ambispora</taxon>
    </lineage>
</organism>
<feature type="compositionally biased region" description="Low complexity" evidence="2">
    <location>
        <begin position="285"/>
        <end position="299"/>
    </location>
</feature>
<dbReference type="Pfam" id="PF07818">
    <property type="entry name" value="HCNGP"/>
    <property type="match status" value="1"/>
</dbReference>
<evidence type="ECO:0000313" key="3">
    <source>
        <dbReference type="EMBL" id="CAG8483840.1"/>
    </source>
</evidence>
<dbReference type="Proteomes" id="UP000789508">
    <property type="component" value="Unassembled WGS sequence"/>
</dbReference>
<dbReference type="PANTHER" id="PTHR13464">
    <property type="entry name" value="TRANSCRIPTIONAL REGULATOR PROTEIN HCNGP"/>
    <property type="match status" value="1"/>
</dbReference>
<name>A0A9N8Z9U8_9GLOM</name>
<feature type="region of interest" description="Disordered" evidence="2">
    <location>
        <begin position="232"/>
        <end position="258"/>
    </location>
</feature>
<evidence type="ECO:0000256" key="2">
    <source>
        <dbReference type="SAM" id="MobiDB-lite"/>
    </source>
</evidence>
<dbReference type="AlphaFoldDB" id="A0A9N8Z9U8"/>
<evidence type="ECO:0000313" key="4">
    <source>
        <dbReference type="Proteomes" id="UP000789508"/>
    </source>
</evidence>
<keyword evidence="1" id="KW-0175">Coiled coil</keyword>
<sequence length="313" mass="34914">MSNLLGLSYYDEEEEEEDQQQQQNEETSMESFSVSNETTEQAVKIETSPVSNSLTTLIHRRYNEPNAAASISTSTPELQTPSENRQHEKQPPPQIPKPIPNVENWGIPAEPDAECDQNVQTKIEHFLQLKEQGVLFNENLLKSKAFRNPHIYSKLVEFIELDEIGSNFPKDVFDPYGFPREMYADKLAETQRKITEERQNAQLQQQRTHIQFVGSSGSSTGISKSRHVMQSLAARASGTTTSSSMASTTTSNSVPSGENVVNMLSNISITLVRCKKRASKWDVPAAASAPAAASSTSSRSNERRNTQEFLETK</sequence>